<dbReference type="InterPro" id="IPR029044">
    <property type="entry name" value="Nucleotide-diphossugar_trans"/>
</dbReference>
<keyword evidence="2" id="KW-1185">Reference proteome</keyword>
<accession>A0A172UPW4</accession>
<evidence type="ECO:0000313" key="1">
    <source>
        <dbReference type="EMBL" id="ANE80794.1"/>
    </source>
</evidence>
<proteinExistence type="predicted"/>
<protein>
    <recommendedName>
        <fullName evidence="3">Glycosyltransferase</fullName>
    </recommendedName>
</protein>
<dbReference type="Proteomes" id="UP000077143">
    <property type="component" value="Chromosome"/>
</dbReference>
<dbReference type="SUPFAM" id="SSF53448">
    <property type="entry name" value="Nucleotide-diphospho-sugar transferases"/>
    <property type="match status" value="1"/>
</dbReference>
<evidence type="ECO:0000313" key="2">
    <source>
        <dbReference type="Proteomes" id="UP000077143"/>
    </source>
</evidence>
<name>A0A172UPW4_9MYCO</name>
<dbReference type="OrthoDB" id="5465469at2"/>
<reference evidence="1 2" key="1">
    <citation type="submission" date="2016-05" db="EMBL/GenBank/DDBJ databases">
        <title>Complete genome sequence of a phthalic acid esters degrading Mycobacterium sp. YC-RL4.</title>
        <authorList>
            <person name="Ren L."/>
            <person name="Fan S."/>
            <person name="Ruth N."/>
            <person name="Jia Y."/>
            <person name="Wang J."/>
            <person name="Qiao C."/>
        </authorList>
    </citation>
    <scope>NUCLEOTIDE SEQUENCE [LARGE SCALE GENOMIC DNA]</scope>
    <source>
        <strain evidence="1 2">YC-RL4</strain>
    </source>
</reference>
<gene>
    <name evidence="1" type="ORF">A7U43_17140</name>
</gene>
<dbReference type="EMBL" id="CP015596">
    <property type="protein sequence ID" value="ANE80794.1"/>
    <property type="molecule type" value="Genomic_DNA"/>
</dbReference>
<dbReference type="RefSeq" id="WP_067997649.1">
    <property type="nucleotide sequence ID" value="NZ_CP015596.1"/>
</dbReference>
<dbReference type="AlphaFoldDB" id="A0A172UPW4"/>
<sequence length="276" mass="30963">MRNTGAIPKNPIKYLPALAEFLVQEPRLRVVNHRSTAPIVGDAPANVSLTSYGARIATVWKTIETIGAGTVRPRRIILWLDDVASLANPPAALRRLCARGLELRYCRDYGPHKKYYPYVCEIFPDEPERTLVTADDDVFYPPGWLEELLAAHRPDEVTAFRARIRTEAPYRSWRTCATTEPSERVFATGVSGVAYPPRLLATLRQRGDQFADICPYADDFWLHYAAVATGVPIRQVRDTSVLWWAMPRTAARGLWDGAGTANDAIAEGTRRAWLLD</sequence>
<dbReference type="KEGG" id="madi:A7U43_17140"/>
<evidence type="ECO:0008006" key="3">
    <source>
        <dbReference type="Google" id="ProtNLM"/>
    </source>
</evidence>
<organism evidence="1 2">
    <name type="scientific">Mycobacterium adipatum</name>
    <dbReference type="NCBI Taxonomy" id="1682113"/>
    <lineage>
        <taxon>Bacteria</taxon>
        <taxon>Bacillati</taxon>
        <taxon>Actinomycetota</taxon>
        <taxon>Actinomycetes</taxon>
        <taxon>Mycobacteriales</taxon>
        <taxon>Mycobacteriaceae</taxon>
        <taxon>Mycobacterium</taxon>
    </lineage>
</organism>
<dbReference type="STRING" id="1682113.A7U43_17140"/>